<proteinExistence type="predicted"/>
<name>N0B901_9HYPH</name>
<evidence type="ECO:0000313" key="1">
    <source>
        <dbReference type="EMBL" id="AGK59498.1"/>
    </source>
</evidence>
<keyword evidence="2" id="KW-1185">Reference proteome</keyword>
<dbReference type="Proteomes" id="UP000005952">
    <property type="component" value="Chromosome"/>
</dbReference>
<dbReference type="AlphaFoldDB" id="N0B901"/>
<dbReference type="KEGG" id="hdt:HYPDE_39143"/>
<sequence>MTGVLLQVIRMMKTARLGLLAEALHAEEGFVHRGFTAEQSFESLLVERDGHFRGIWTADKGRYVWTAAGYSQPSFSTASLPDALKYTLTEISRG</sequence>
<dbReference type="HOGENOM" id="CLU_2523049_0_0_5"/>
<organism evidence="1 2">
    <name type="scientific">Hyphomicrobium denitrificans 1NES1</name>
    <dbReference type="NCBI Taxonomy" id="670307"/>
    <lineage>
        <taxon>Bacteria</taxon>
        <taxon>Pseudomonadati</taxon>
        <taxon>Pseudomonadota</taxon>
        <taxon>Alphaproteobacteria</taxon>
        <taxon>Hyphomicrobiales</taxon>
        <taxon>Hyphomicrobiaceae</taxon>
        <taxon>Hyphomicrobium</taxon>
    </lineage>
</organism>
<accession>N0B901</accession>
<reference evidence="1 2" key="1">
    <citation type="journal article" date="2013" name="Genome Announc.">
        <title>Genome sequences for three denitrifying bacterial strains isolated from a uranium- and nitrate-contaminated subsurface environment.</title>
        <authorList>
            <person name="Venkatramanan R."/>
            <person name="Prakash O."/>
            <person name="Woyke T."/>
            <person name="Chain P."/>
            <person name="Goodwin L.A."/>
            <person name="Watson D."/>
            <person name="Brooks S."/>
            <person name="Kostka J.E."/>
            <person name="Green S.J."/>
        </authorList>
    </citation>
    <scope>NUCLEOTIDE SEQUENCE [LARGE SCALE GENOMIC DNA]</scope>
    <source>
        <strain evidence="1 2">1NES1</strain>
    </source>
</reference>
<dbReference type="EMBL" id="CP005587">
    <property type="protein sequence ID" value="AGK59498.1"/>
    <property type="molecule type" value="Genomic_DNA"/>
</dbReference>
<gene>
    <name evidence="1" type="ORF">HYPDE_39143</name>
</gene>
<protein>
    <submittedName>
        <fullName evidence="1">Uncharacterized protein</fullName>
    </submittedName>
</protein>
<evidence type="ECO:0000313" key="2">
    <source>
        <dbReference type="Proteomes" id="UP000005952"/>
    </source>
</evidence>